<evidence type="ECO:0000313" key="15">
    <source>
        <dbReference type="Proteomes" id="UP000053477"/>
    </source>
</evidence>
<evidence type="ECO:0000256" key="5">
    <source>
        <dbReference type="ARBA" id="ARBA00022448"/>
    </source>
</evidence>
<evidence type="ECO:0000256" key="10">
    <source>
        <dbReference type="ARBA" id="ARBA00023034"/>
    </source>
</evidence>
<dbReference type="SMART" id="SM00456">
    <property type="entry name" value="WW"/>
    <property type="match status" value="1"/>
</dbReference>
<keyword evidence="11" id="KW-0472">Membrane</keyword>
<evidence type="ECO:0000256" key="6">
    <source>
        <dbReference type="ARBA" id="ARBA00022490"/>
    </source>
</evidence>
<feature type="domain" description="WW" evidence="13">
    <location>
        <begin position="6"/>
        <end position="40"/>
    </location>
</feature>
<dbReference type="Gene3D" id="2.60.40.1670">
    <property type="entry name" value="beta-sandwich domain of Sec23/24"/>
    <property type="match status" value="1"/>
</dbReference>
<evidence type="ECO:0000256" key="4">
    <source>
        <dbReference type="ARBA" id="ARBA00008334"/>
    </source>
</evidence>
<dbReference type="InterPro" id="IPR006896">
    <property type="entry name" value="Sec23/24_trunk_dom"/>
</dbReference>
<dbReference type="Pfam" id="PF08033">
    <property type="entry name" value="Sec23_BS"/>
    <property type="match status" value="1"/>
</dbReference>
<dbReference type="Gene3D" id="2.30.30.380">
    <property type="entry name" value="Zn-finger domain of Sec23/24"/>
    <property type="match status" value="1"/>
</dbReference>
<dbReference type="InterPro" id="IPR012990">
    <property type="entry name" value="Beta-sandwich_Sec23_24"/>
</dbReference>
<dbReference type="Pfam" id="PF04811">
    <property type="entry name" value="Sec23_trunk"/>
    <property type="match status" value="1"/>
</dbReference>
<dbReference type="InterPro" id="IPR006895">
    <property type="entry name" value="Znf_Sec23_Sec24"/>
</dbReference>
<sequence>MASNNNQLPPGWTAEWNPENQCYLFIETATGHSQWEPPATSQAPSPPPPVSHAGGGGGGLQSKRRQYAAKAAYNDDYTDNSGYMSGLQQPPAPQQLFTPGLAGSGQFASQQNQQPHYPQPDYINGPAYQQQQQMGAMTDQFSQMGVNQGQRPYALHTTNLMDKPPDPRELLRPPPEIRLPSNACISDSPFANADPSYHRCTINAIPTTSALLSKSKLPFALVSTPYRSLKEGDPPVPLITDTVIARCRRCRSYINPFVQFVDGGNRWRCTICNMSNEVPQMFDWDQERNQAGNRWARAELNHSVVEYVAPTEYMVRPPQPVFYCFLIDVSHAAVSSGMVATACRTLLESLDRIPNDDKRTKVAIICFDVALHFFSMTPGSTESSMLVVSDLDDVFMPKPTDLLVNLTEARTQIEGLLGRIGDMFQDSHTIGSALGPAMQAGYKLISAVGGKLIVLSASLPSLGEGSLKNRVDPKILGTSKESSLLQPASSFYKTFAIDCSRSQVSVDMFLTSATYQDVATLACLPHYTSGQTYFYPAFNASKPEDAIKFAHEFGEVIAMPIMVEAVMRVRATKGLRLSSFHGNFFVRSTDLLAMPAVPNDQSYAIEIQIEDTITSPFVLMQTAILHSTCTGERRIRVITLALPTTTNLSEVYASADQIAIATYLANKAVERSLSHKLEDAREALVNKMVEVLGAYKSTMTAAGSGASAQLSFCDNMRMLPLLILGLLKNVGVRQSSHIQPDLRAYAHCLLTTLPAQLLVPYIHPNFYSLHDMPQECGTVGEHGIIMPEPLPLSSERLVRHGLFLIDDGQSMFLWVGQDAVPQLIMDVFDLPSFEALRNGKATLPLLENPFSQRVNAVIAKTREMRRGPYYPHLYVVKQDAPGELRLWALSCLIQDRSDIIWSYPQFVDHLKGKVNGTSY</sequence>
<name>A0A0H2RN74_9AGAM</name>
<dbReference type="GO" id="GO:0000149">
    <property type="term" value="F:SNARE binding"/>
    <property type="evidence" value="ECO:0007669"/>
    <property type="project" value="TreeGrafter"/>
</dbReference>
<dbReference type="InterPro" id="IPR036175">
    <property type="entry name" value="Sec23/24_helical_dom_sf"/>
</dbReference>
<feature type="non-terminal residue" evidence="14">
    <location>
        <position position="1"/>
    </location>
</feature>
<dbReference type="GO" id="GO:0000139">
    <property type="term" value="C:Golgi membrane"/>
    <property type="evidence" value="ECO:0007669"/>
    <property type="project" value="UniProtKB-SubCell"/>
</dbReference>
<dbReference type="PANTHER" id="PTHR13803:SF39">
    <property type="entry name" value="SECRETORY 24AB, ISOFORM A"/>
    <property type="match status" value="1"/>
</dbReference>
<keyword evidence="7" id="KW-0256">Endoplasmic reticulum</keyword>
<dbReference type="Pfam" id="PF00626">
    <property type="entry name" value="Gelsolin"/>
    <property type="match status" value="1"/>
</dbReference>
<dbReference type="PROSITE" id="PS50020">
    <property type="entry name" value="WW_DOMAIN_2"/>
    <property type="match status" value="1"/>
</dbReference>
<dbReference type="SUPFAM" id="SSF81811">
    <property type="entry name" value="Helical domain of Sec23/24"/>
    <property type="match status" value="1"/>
</dbReference>
<dbReference type="Gene3D" id="3.40.20.10">
    <property type="entry name" value="Severin"/>
    <property type="match status" value="1"/>
</dbReference>
<evidence type="ECO:0000256" key="12">
    <source>
        <dbReference type="SAM" id="MobiDB-lite"/>
    </source>
</evidence>
<keyword evidence="6" id="KW-0963">Cytoplasm</keyword>
<dbReference type="InterPro" id="IPR006900">
    <property type="entry name" value="Sec23/24_helical_dom"/>
</dbReference>
<evidence type="ECO:0000256" key="9">
    <source>
        <dbReference type="ARBA" id="ARBA00022927"/>
    </source>
</evidence>
<accession>A0A0H2RN74</accession>
<evidence type="ECO:0000259" key="13">
    <source>
        <dbReference type="PROSITE" id="PS50020"/>
    </source>
</evidence>
<dbReference type="Proteomes" id="UP000053477">
    <property type="component" value="Unassembled WGS sequence"/>
</dbReference>
<reference evidence="14 15" key="1">
    <citation type="submission" date="2015-04" db="EMBL/GenBank/DDBJ databases">
        <title>Complete genome sequence of Schizopora paradoxa KUC8140, a cosmopolitan wood degrader in East Asia.</title>
        <authorList>
            <consortium name="DOE Joint Genome Institute"/>
            <person name="Min B."/>
            <person name="Park H."/>
            <person name="Jang Y."/>
            <person name="Kim J.-J."/>
            <person name="Kim K.H."/>
            <person name="Pangilinan J."/>
            <person name="Lipzen A."/>
            <person name="Riley R."/>
            <person name="Grigoriev I.V."/>
            <person name="Spatafora J.W."/>
            <person name="Choi I.-G."/>
        </authorList>
    </citation>
    <scope>NUCLEOTIDE SEQUENCE [LARGE SCALE GENOMIC DNA]</scope>
    <source>
        <strain evidence="14 15">KUC8140</strain>
    </source>
</reference>
<organism evidence="14 15">
    <name type="scientific">Schizopora paradoxa</name>
    <dbReference type="NCBI Taxonomy" id="27342"/>
    <lineage>
        <taxon>Eukaryota</taxon>
        <taxon>Fungi</taxon>
        <taxon>Dikarya</taxon>
        <taxon>Basidiomycota</taxon>
        <taxon>Agaricomycotina</taxon>
        <taxon>Agaricomycetes</taxon>
        <taxon>Hymenochaetales</taxon>
        <taxon>Schizoporaceae</taxon>
        <taxon>Schizopora</taxon>
    </lineage>
</organism>
<evidence type="ECO:0000256" key="1">
    <source>
        <dbReference type="ARBA" id="ARBA00004394"/>
    </source>
</evidence>
<dbReference type="FunCoup" id="A0A0H2RN74">
    <property type="interactions" value="376"/>
</dbReference>
<dbReference type="InterPro" id="IPR036174">
    <property type="entry name" value="Znf_Sec23_Sec24_sf"/>
</dbReference>
<dbReference type="InterPro" id="IPR001202">
    <property type="entry name" value="WW_dom"/>
</dbReference>
<dbReference type="SUPFAM" id="SSF53300">
    <property type="entry name" value="vWA-like"/>
    <property type="match status" value="1"/>
</dbReference>
<feature type="compositionally biased region" description="Polar residues" evidence="12">
    <location>
        <begin position="106"/>
        <end position="116"/>
    </location>
</feature>
<gene>
    <name evidence="14" type="ORF">SCHPADRAFT_874235</name>
</gene>
<dbReference type="InterPro" id="IPR007123">
    <property type="entry name" value="Gelsolin-like_dom"/>
</dbReference>
<evidence type="ECO:0000256" key="2">
    <source>
        <dbReference type="ARBA" id="ARBA00004496"/>
    </source>
</evidence>
<evidence type="ECO:0000313" key="14">
    <source>
        <dbReference type="EMBL" id="KLO13344.1"/>
    </source>
</evidence>
<dbReference type="PANTHER" id="PTHR13803">
    <property type="entry name" value="SEC24-RELATED PROTEIN"/>
    <property type="match status" value="1"/>
</dbReference>
<comment type="subcellular location">
    <subcellularLocation>
        <location evidence="2">Cytoplasm</location>
    </subcellularLocation>
    <subcellularLocation>
        <location evidence="3">Endoplasmic reticulum membrane</location>
    </subcellularLocation>
    <subcellularLocation>
        <location evidence="1">Golgi apparatus membrane</location>
    </subcellularLocation>
</comment>
<dbReference type="CDD" id="cd00201">
    <property type="entry name" value="WW"/>
    <property type="match status" value="1"/>
</dbReference>
<dbReference type="CDD" id="cd01479">
    <property type="entry name" value="Sec24-like"/>
    <property type="match status" value="1"/>
</dbReference>
<dbReference type="SUPFAM" id="SSF51045">
    <property type="entry name" value="WW domain"/>
    <property type="match status" value="1"/>
</dbReference>
<feature type="region of interest" description="Disordered" evidence="12">
    <location>
        <begin position="33"/>
        <end position="68"/>
    </location>
</feature>
<dbReference type="STRING" id="27342.A0A0H2RN74"/>
<dbReference type="InterPro" id="IPR029006">
    <property type="entry name" value="ADF-H/Gelsolin-like_dom_sf"/>
</dbReference>
<keyword evidence="5" id="KW-0813">Transport</keyword>
<dbReference type="InterPro" id="IPR036465">
    <property type="entry name" value="vWFA_dom_sf"/>
</dbReference>
<dbReference type="SUPFAM" id="SSF81995">
    <property type="entry name" value="beta-sandwich domain of Sec23/24"/>
    <property type="match status" value="1"/>
</dbReference>
<dbReference type="Pfam" id="PF04810">
    <property type="entry name" value="zf-Sec23_Sec24"/>
    <property type="match status" value="1"/>
</dbReference>
<keyword evidence="10" id="KW-0333">Golgi apparatus</keyword>
<evidence type="ECO:0000256" key="3">
    <source>
        <dbReference type="ARBA" id="ARBA00004586"/>
    </source>
</evidence>
<dbReference type="GO" id="GO:0070971">
    <property type="term" value="C:endoplasmic reticulum exit site"/>
    <property type="evidence" value="ECO:0007669"/>
    <property type="project" value="TreeGrafter"/>
</dbReference>
<protein>
    <submittedName>
        <fullName evidence="14">CPII coat sec24 protein</fullName>
    </submittedName>
</protein>
<dbReference type="Pfam" id="PF04815">
    <property type="entry name" value="Sec23_helical"/>
    <property type="match status" value="1"/>
</dbReference>
<comment type="similarity">
    <text evidence="4">Belongs to the SEC23/SEC24 family. SEC24 subfamily.</text>
</comment>
<evidence type="ECO:0000256" key="11">
    <source>
        <dbReference type="ARBA" id="ARBA00023136"/>
    </source>
</evidence>
<dbReference type="InterPro" id="IPR036180">
    <property type="entry name" value="Gelsolin-like_dom_sf"/>
</dbReference>
<dbReference type="AlphaFoldDB" id="A0A0H2RN74"/>
<dbReference type="GO" id="GO:0008270">
    <property type="term" value="F:zinc ion binding"/>
    <property type="evidence" value="ECO:0007669"/>
    <property type="project" value="InterPro"/>
</dbReference>
<dbReference type="InParanoid" id="A0A0H2RN74"/>
<evidence type="ECO:0000256" key="8">
    <source>
        <dbReference type="ARBA" id="ARBA00022892"/>
    </source>
</evidence>
<keyword evidence="15" id="KW-1185">Reference proteome</keyword>
<dbReference type="SUPFAM" id="SSF82919">
    <property type="entry name" value="Zn-finger domain of Sec23/24"/>
    <property type="match status" value="1"/>
</dbReference>
<dbReference type="OrthoDB" id="49016at2759"/>
<dbReference type="InterPro" id="IPR036020">
    <property type="entry name" value="WW_dom_sf"/>
</dbReference>
<dbReference type="InterPro" id="IPR041742">
    <property type="entry name" value="Sec24-like_trunk_dom"/>
</dbReference>
<dbReference type="Gene3D" id="3.40.50.410">
    <property type="entry name" value="von Willebrand factor, type A domain"/>
    <property type="match status" value="1"/>
</dbReference>
<dbReference type="GO" id="GO:0005789">
    <property type="term" value="C:endoplasmic reticulum membrane"/>
    <property type="evidence" value="ECO:0007669"/>
    <property type="project" value="UniProtKB-SubCell"/>
</dbReference>
<keyword evidence="9" id="KW-0653">Protein transport</keyword>
<dbReference type="GO" id="GO:0006886">
    <property type="term" value="P:intracellular protein transport"/>
    <property type="evidence" value="ECO:0007669"/>
    <property type="project" value="InterPro"/>
</dbReference>
<proteinExistence type="inferred from homology"/>
<evidence type="ECO:0000256" key="7">
    <source>
        <dbReference type="ARBA" id="ARBA00022824"/>
    </source>
</evidence>
<dbReference type="InterPro" id="IPR050550">
    <property type="entry name" value="SEC23_SEC24_subfamily"/>
</dbReference>
<keyword evidence="8" id="KW-0931">ER-Golgi transport</keyword>
<dbReference type="GO" id="GO:0030127">
    <property type="term" value="C:COPII vesicle coat"/>
    <property type="evidence" value="ECO:0007669"/>
    <property type="project" value="InterPro"/>
</dbReference>
<dbReference type="Gene3D" id="1.20.120.730">
    <property type="entry name" value="Sec23/Sec24 helical domain"/>
    <property type="match status" value="1"/>
</dbReference>
<dbReference type="Gene3D" id="2.20.70.10">
    <property type="match status" value="1"/>
</dbReference>
<feature type="region of interest" description="Disordered" evidence="12">
    <location>
        <begin position="81"/>
        <end position="124"/>
    </location>
</feature>
<dbReference type="SUPFAM" id="SSF82754">
    <property type="entry name" value="C-terminal, gelsolin-like domain of Sec23/24"/>
    <property type="match status" value="1"/>
</dbReference>
<dbReference type="GO" id="GO:0090110">
    <property type="term" value="P:COPII-coated vesicle cargo loading"/>
    <property type="evidence" value="ECO:0007669"/>
    <property type="project" value="TreeGrafter"/>
</dbReference>
<dbReference type="EMBL" id="KQ085961">
    <property type="protein sequence ID" value="KLO13344.1"/>
    <property type="molecule type" value="Genomic_DNA"/>
</dbReference>